<reference evidence="2" key="2">
    <citation type="submission" date="2018-10" db="EMBL/GenBank/DDBJ databases">
        <title>Effector identification in a new, highly contiguous assembly of the strawberry crown rot pathogen Phytophthora cactorum.</title>
        <authorList>
            <person name="Armitage A.D."/>
            <person name="Nellist C.F."/>
            <person name="Bates H."/>
            <person name="Vickerstaff R.J."/>
            <person name="Harrison R.J."/>
        </authorList>
    </citation>
    <scope>NUCLEOTIDE SEQUENCE</scope>
    <source>
        <strain evidence="2">15-7</strain>
        <strain evidence="3">4032</strain>
        <strain evidence="4">4040</strain>
        <strain evidence="5">P415</strain>
        <strain evidence="6">P421</strain>
    </source>
</reference>
<name>A0A329RPZ7_9STRA</name>
<dbReference type="Proteomes" id="UP000735874">
    <property type="component" value="Unassembled WGS sequence"/>
</dbReference>
<gene>
    <name evidence="7" type="ORF">PC110_g16801</name>
    <name evidence="2" type="ORF">PC113_g9104</name>
    <name evidence="3" type="ORF">PC115_g8028</name>
    <name evidence="4" type="ORF">PC117_g9296</name>
    <name evidence="5" type="ORF">PC118_g8202</name>
    <name evidence="6" type="ORF">PC129_g6788</name>
</gene>
<evidence type="ECO:0000313" key="6">
    <source>
        <dbReference type="EMBL" id="KAG3222523.1"/>
    </source>
</evidence>
<dbReference type="EMBL" id="RCMG01000223">
    <property type="protein sequence ID" value="KAG2859268.1"/>
    <property type="molecule type" value="Genomic_DNA"/>
</dbReference>
<feature type="compositionally biased region" description="Basic and acidic residues" evidence="1">
    <location>
        <begin position="1"/>
        <end position="12"/>
    </location>
</feature>
<evidence type="ECO:0000313" key="8">
    <source>
        <dbReference type="Proteomes" id="UP000251314"/>
    </source>
</evidence>
<dbReference type="OrthoDB" id="163330at2759"/>
<dbReference type="AlphaFoldDB" id="A0A329RPZ7"/>
<evidence type="ECO:0000256" key="1">
    <source>
        <dbReference type="SAM" id="MobiDB-lite"/>
    </source>
</evidence>
<dbReference type="VEuPathDB" id="FungiDB:PC110_g16801"/>
<sequence>MARAHDGEETGHGGRNIHRPKRAREELSWSPEASQELLRLRFRTLRTRFDDAETVADVHEAWGVVAARLNDMEGMELDLDAVKCSDQLTRLRQQWQESNTAQLHVMMAECFNKRPIQPLQDGRNANIAMEETTVQEASAKGSPKRKKTAVAEGTPSVTEAEAPLSPEPAPVSHHAVSPIPQEDDQYEVPISPEPAPASPQQEMPSARQVDVQAVEVEEFPRQDEIMRALEKRSRQFERLAQSRQQLADVTQNLMEALLNRQGRM</sequence>
<accession>A0A329RPZ7</accession>
<dbReference type="EMBL" id="RCMV01000178">
    <property type="protein sequence ID" value="KAG3222523.1"/>
    <property type="molecule type" value="Genomic_DNA"/>
</dbReference>
<keyword evidence="8" id="KW-1185">Reference proteome</keyword>
<organism evidence="7 8">
    <name type="scientific">Phytophthora cactorum</name>
    <dbReference type="NCBI Taxonomy" id="29920"/>
    <lineage>
        <taxon>Eukaryota</taxon>
        <taxon>Sar</taxon>
        <taxon>Stramenopiles</taxon>
        <taxon>Oomycota</taxon>
        <taxon>Peronosporomycetes</taxon>
        <taxon>Peronosporales</taxon>
        <taxon>Peronosporaceae</taxon>
        <taxon>Phytophthora</taxon>
    </lineage>
</organism>
<dbReference type="Proteomes" id="UP000760860">
    <property type="component" value="Unassembled WGS sequence"/>
</dbReference>
<evidence type="ECO:0000313" key="7">
    <source>
        <dbReference type="EMBL" id="RAW26797.1"/>
    </source>
</evidence>
<dbReference type="Proteomes" id="UP000736787">
    <property type="component" value="Unassembled WGS sequence"/>
</dbReference>
<evidence type="ECO:0000313" key="4">
    <source>
        <dbReference type="EMBL" id="KAG2943827.1"/>
    </source>
</evidence>
<dbReference type="EMBL" id="RCMI01000201">
    <property type="protein sequence ID" value="KAG2926074.1"/>
    <property type="molecule type" value="Genomic_DNA"/>
</dbReference>
<comment type="caution">
    <text evidence="7">The sequence shown here is derived from an EMBL/GenBank/DDBJ whole genome shotgun (WGS) entry which is preliminary data.</text>
</comment>
<dbReference type="Proteomes" id="UP000251314">
    <property type="component" value="Unassembled WGS sequence"/>
</dbReference>
<dbReference type="Proteomes" id="UP000774804">
    <property type="component" value="Unassembled WGS sequence"/>
</dbReference>
<evidence type="ECO:0000313" key="3">
    <source>
        <dbReference type="EMBL" id="KAG2926074.1"/>
    </source>
</evidence>
<evidence type="ECO:0000313" key="5">
    <source>
        <dbReference type="EMBL" id="KAG2985684.1"/>
    </source>
</evidence>
<protein>
    <submittedName>
        <fullName evidence="7">Uncharacterized protein</fullName>
    </submittedName>
</protein>
<feature type="region of interest" description="Disordered" evidence="1">
    <location>
        <begin position="1"/>
        <end position="30"/>
    </location>
</feature>
<dbReference type="EMBL" id="MJFZ01000616">
    <property type="protein sequence ID" value="RAW26797.1"/>
    <property type="molecule type" value="Genomic_DNA"/>
</dbReference>
<evidence type="ECO:0000313" key="2">
    <source>
        <dbReference type="EMBL" id="KAG2859268.1"/>
    </source>
</evidence>
<feature type="region of interest" description="Disordered" evidence="1">
    <location>
        <begin position="133"/>
        <end position="210"/>
    </location>
</feature>
<dbReference type="Proteomes" id="UP000697107">
    <property type="component" value="Unassembled WGS sequence"/>
</dbReference>
<reference evidence="7 8" key="1">
    <citation type="submission" date="2018-01" db="EMBL/GenBank/DDBJ databases">
        <title>Draft genome of the strawberry crown rot pathogen Phytophthora cactorum.</title>
        <authorList>
            <person name="Armitage A.D."/>
            <person name="Lysoe E."/>
            <person name="Nellist C.F."/>
            <person name="Harrison R.J."/>
            <person name="Brurberg M.B."/>
        </authorList>
    </citation>
    <scope>NUCLEOTIDE SEQUENCE [LARGE SCALE GENOMIC DNA]</scope>
    <source>
        <strain evidence="7 8">10300</strain>
    </source>
</reference>
<proteinExistence type="predicted"/>
<dbReference type="EMBL" id="RCML01000206">
    <property type="protein sequence ID" value="KAG2985684.1"/>
    <property type="molecule type" value="Genomic_DNA"/>
</dbReference>
<dbReference type="EMBL" id="RCMK01000211">
    <property type="protein sequence ID" value="KAG2943827.1"/>
    <property type="molecule type" value="Genomic_DNA"/>
</dbReference>